<accession>A0A482WI22</accession>
<dbReference type="STRING" id="195883.A0A482WI22"/>
<evidence type="ECO:0000313" key="2">
    <source>
        <dbReference type="EMBL" id="RZF33199.1"/>
    </source>
</evidence>
<proteinExistence type="predicted"/>
<sequence length="147" mass="15841">MWLPKKRDKGTSQVFTSLNESVLTDMMDPISATDGVNKQYLEKRMNEHSREVVGKVLTVMESTVLIGPASTTLPIHGIVIHRAEQRLTGNWQSGAWSVATSADAGVLEKAAAVAVTNIMKAKAKFGGGVDADASTQNSWTQKGEEIL</sequence>
<dbReference type="InParanoid" id="A0A482WI22"/>
<dbReference type="AlphaFoldDB" id="A0A482WI22"/>
<evidence type="ECO:0000313" key="3">
    <source>
        <dbReference type="Proteomes" id="UP000291343"/>
    </source>
</evidence>
<feature type="region of interest" description="Disordered" evidence="1">
    <location>
        <begin position="128"/>
        <end position="147"/>
    </location>
</feature>
<reference evidence="2 3" key="1">
    <citation type="journal article" date="2017" name="Gigascience">
        <title>Genome sequence of the small brown planthopper, Laodelphax striatellus.</title>
        <authorList>
            <person name="Zhu J."/>
            <person name="Jiang F."/>
            <person name="Wang X."/>
            <person name="Yang P."/>
            <person name="Bao Y."/>
            <person name="Zhao W."/>
            <person name="Wang W."/>
            <person name="Lu H."/>
            <person name="Wang Q."/>
            <person name="Cui N."/>
            <person name="Li J."/>
            <person name="Chen X."/>
            <person name="Luo L."/>
            <person name="Yu J."/>
            <person name="Kang L."/>
            <person name="Cui F."/>
        </authorList>
    </citation>
    <scope>NUCLEOTIDE SEQUENCE [LARGE SCALE GENOMIC DNA]</scope>
    <source>
        <strain evidence="2">Lst14</strain>
    </source>
</reference>
<protein>
    <submittedName>
        <fullName evidence="2">Uncharacterized protein</fullName>
    </submittedName>
</protein>
<name>A0A482WI22_LAOST</name>
<dbReference type="Proteomes" id="UP000291343">
    <property type="component" value="Unassembled WGS sequence"/>
</dbReference>
<dbReference type="EMBL" id="QKKF02034684">
    <property type="protein sequence ID" value="RZF33199.1"/>
    <property type="molecule type" value="Genomic_DNA"/>
</dbReference>
<keyword evidence="3" id="KW-1185">Reference proteome</keyword>
<comment type="caution">
    <text evidence="2">The sequence shown here is derived from an EMBL/GenBank/DDBJ whole genome shotgun (WGS) entry which is preliminary data.</text>
</comment>
<organism evidence="2 3">
    <name type="scientific">Laodelphax striatellus</name>
    <name type="common">Small brown planthopper</name>
    <name type="synonym">Delphax striatella</name>
    <dbReference type="NCBI Taxonomy" id="195883"/>
    <lineage>
        <taxon>Eukaryota</taxon>
        <taxon>Metazoa</taxon>
        <taxon>Ecdysozoa</taxon>
        <taxon>Arthropoda</taxon>
        <taxon>Hexapoda</taxon>
        <taxon>Insecta</taxon>
        <taxon>Pterygota</taxon>
        <taxon>Neoptera</taxon>
        <taxon>Paraneoptera</taxon>
        <taxon>Hemiptera</taxon>
        <taxon>Auchenorrhyncha</taxon>
        <taxon>Fulgoroidea</taxon>
        <taxon>Delphacidae</taxon>
        <taxon>Criomorphinae</taxon>
        <taxon>Laodelphax</taxon>
    </lineage>
</organism>
<evidence type="ECO:0000256" key="1">
    <source>
        <dbReference type="SAM" id="MobiDB-lite"/>
    </source>
</evidence>
<gene>
    <name evidence="2" type="ORF">LSTR_LSTR016228</name>
</gene>